<gene>
    <name evidence="1" type="ORF">AB1Y20_018769</name>
</gene>
<organism evidence="1 2">
    <name type="scientific">Prymnesium parvum</name>
    <name type="common">Toxic golden alga</name>
    <dbReference type="NCBI Taxonomy" id="97485"/>
    <lineage>
        <taxon>Eukaryota</taxon>
        <taxon>Haptista</taxon>
        <taxon>Haptophyta</taxon>
        <taxon>Prymnesiophyceae</taxon>
        <taxon>Prymnesiales</taxon>
        <taxon>Prymnesiaceae</taxon>
        <taxon>Prymnesium</taxon>
    </lineage>
</organism>
<dbReference type="AlphaFoldDB" id="A0AB34JPH3"/>
<proteinExistence type="predicted"/>
<evidence type="ECO:0000313" key="2">
    <source>
        <dbReference type="Proteomes" id="UP001515480"/>
    </source>
</evidence>
<sequence>MTQVYARPPAGREGASPGEYTFLRSQRTVAHDARSASLKPLTQQDVEFLSRMDGDAQSRRRTQYINELKKHPLFKPHMLEPPKPKFKTVSLEGGPIIKVHEQSKTGLEKKKPYKWGPLGGYY</sequence>
<accession>A0AB34JPH3</accession>
<dbReference type="Proteomes" id="UP001515480">
    <property type="component" value="Unassembled WGS sequence"/>
</dbReference>
<keyword evidence="2" id="KW-1185">Reference proteome</keyword>
<comment type="caution">
    <text evidence="1">The sequence shown here is derived from an EMBL/GenBank/DDBJ whole genome shotgun (WGS) entry which is preliminary data.</text>
</comment>
<dbReference type="EMBL" id="JBGBPQ010000005">
    <property type="protein sequence ID" value="KAL1523848.1"/>
    <property type="molecule type" value="Genomic_DNA"/>
</dbReference>
<reference evidence="1 2" key="1">
    <citation type="journal article" date="2024" name="Science">
        <title>Giant polyketide synthase enzymes in the biosynthesis of giant marine polyether toxins.</title>
        <authorList>
            <person name="Fallon T.R."/>
            <person name="Shende V.V."/>
            <person name="Wierzbicki I.H."/>
            <person name="Pendleton A.L."/>
            <person name="Watervoot N.F."/>
            <person name="Auber R.P."/>
            <person name="Gonzalez D.J."/>
            <person name="Wisecaver J.H."/>
            <person name="Moore B.S."/>
        </authorList>
    </citation>
    <scope>NUCLEOTIDE SEQUENCE [LARGE SCALE GENOMIC DNA]</scope>
    <source>
        <strain evidence="1 2">12B1</strain>
    </source>
</reference>
<evidence type="ECO:0000313" key="1">
    <source>
        <dbReference type="EMBL" id="KAL1523848.1"/>
    </source>
</evidence>
<name>A0AB34JPH3_PRYPA</name>
<protein>
    <submittedName>
        <fullName evidence="1">Uncharacterized protein</fullName>
    </submittedName>
</protein>